<name>A0A0E9XER1_ANGAN</name>
<proteinExistence type="predicted"/>
<accession>A0A0E9XER1</accession>
<sequence length="65" mass="7483">MPVQLRMESHSIMVYSNLTTCTIKALLLCVYTDASLMCIHFYKSKCEVKNCRNISTFAIIFQNNT</sequence>
<protein>
    <submittedName>
        <fullName evidence="1">Uncharacterized protein</fullName>
    </submittedName>
</protein>
<dbReference type="EMBL" id="GBXM01007443">
    <property type="protein sequence ID" value="JAI01135.1"/>
    <property type="molecule type" value="Transcribed_RNA"/>
</dbReference>
<evidence type="ECO:0000313" key="1">
    <source>
        <dbReference type="EMBL" id="JAI01135.1"/>
    </source>
</evidence>
<dbReference type="AlphaFoldDB" id="A0A0E9XER1"/>
<organism evidence="1">
    <name type="scientific">Anguilla anguilla</name>
    <name type="common">European freshwater eel</name>
    <name type="synonym">Muraena anguilla</name>
    <dbReference type="NCBI Taxonomy" id="7936"/>
    <lineage>
        <taxon>Eukaryota</taxon>
        <taxon>Metazoa</taxon>
        <taxon>Chordata</taxon>
        <taxon>Craniata</taxon>
        <taxon>Vertebrata</taxon>
        <taxon>Euteleostomi</taxon>
        <taxon>Actinopterygii</taxon>
        <taxon>Neopterygii</taxon>
        <taxon>Teleostei</taxon>
        <taxon>Anguilliformes</taxon>
        <taxon>Anguillidae</taxon>
        <taxon>Anguilla</taxon>
    </lineage>
</organism>
<reference evidence="1" key="2">
    <citation type="journal article" date="2015" name="Fish Shellfish Immunol.">
        <title>Early steps in the European eel (Anguilla anguilla)-Vibrio vulnificus interaction in the gills: Role of the RtxA13 toxin.</title>
        <authorList>
            <person name="Callol A."/>
            <person name="Pajuelo D."/>
            <person name="Ebbesson L."/>
            <person name="Teles M."/>
            <person name="MacKenzie S."/>
            <person name="Amaro C."/>
        </authorList>
    </citation>
    <scope>NUCLEOTIDE SEQUENCE</scope>
</reference>
<reference evidence="1" key="1">
    <citation type="submission" date="2014-11" db="EMBL/GenBank/DDBJ databases">
        <authorList>
            <person name="Amaro Gonzalez C."/>
        </authorList>
    </citation>
    <scope>NUCLEOTIDE SEQUENCE</scope>
</reference>